<evidence type="ECO:0000313" key="2">
    <source>
        <dbReference type="Proteomes" id="UP000828922"/>
    </source>
</evidence>
<keyword evidence="2" id="KW-1185">Reference proteome</keyword>
<evidence type="ECO:0000313" key="1">
    <source>
        <dbReference type="EMBL" id="KAH9557088.1"/>
    </source>
</evidence>
<dbReference type="EMBL" id="CM038913">
    <property type="protein sequence ID" value="KAH9557088.1"/>
    <property type="molecule type" value="Genomic_DNA"/>
</dbReference>
<proteinExistence type="predicted"/>
<organism evidence="1 2">
    <name type="scientific">Sphagnum magellanicum</name>
    <dbReference type="NCBI Taxonomy" id="128215"/>
    <lineage>
        <taxon>Eukaryota</taxon>
        <taxon>Viridiplantae</taxon>
        <taxon>Streptophyta</taxon>
        <taxon>Embryophyta</taxon>
        <taxon>Bryophyta</taxon>
        <taxon>Sphagnophytina</taxon>
        <taxon>Sphagnopsida</taxon>
        <taxon>Sphagnales</taxon>
        <taxon>Sphagnaceae</taxon>
        <taxon>Sphagnum</taxon>
    </lineage>
</organism>
<accession>A0ACB8HLI9</accession>
<protein>
    <submittedName>
        <fullName evidence="1">Uncharacterized protein</fullName>
    </submittedName>
</protein>
<sequence>MANDGVVGLVYDARMCAHQNESNSEHPERPERISSIYQCLKSAGIVARCVKVEAREATDEELRSVHTESHVELMKAVSSRTYGRHGRKGIAKRYNSIYFNEGSSESALLAAGSVIEVSDQVAQGKLKAGAAIVRPPGHHAEADAAMGFCLFNNVAIAAHLLVHKKKQLGVQKLLIVDWDVHHGNGTQHMFWSDPQVLYFSVHRFDDGSFYPAGDEGNYDHVGVGKGAGYNINVPWPHGQFGDADYLAVWEHVLMPVARKYNPYMVLISAGFDSAEGDPLGECRVTPTAYFKMTKQLMEIAEGRVVIALEGGYNLTSISNSYLACMHALLGDVFLENPTHLNNLLAPTLPLIEKVQNELQKYWPVLSINQKELATVDIERELLAEKEEIQLKPEVEYSVSEEMPITDLIELLAKLSTDGHVATDGTEALLDSYNQPNSPQGTQPENLDAATSSVPDLPGGKDPTNLKVGPEIIFSETGNINLLDKDFEEHTPEIEMGQTAQGSNDIIHNSSAMLDYNLLEDISSKGGGEGARKAALLNMEETAKPESSKEVMCQSVDAMFPSSTTNGVDNIQDSHKFATKVGHSSEIVHTSSAVSREEQVLATREGTENSYVWYACYGSNMWLPRFMCYIQGGQVEGMVDCCIGCRDPSPPLASLWLTIPNRLFFGRNYSYTWGIGGVAFIDPLPEGDVKTHVRAYKITLEQFKDIFHQENCTEGVPNQEFPVDANLIQSLKNGLPATSYTIFEDGWYGTIIYLGDQDGLPILSFTCSLDDMAKFRSGDLDVHGPSAAYEQAIVRGLIENMDLSKEQAKDYIVGSRCPNPTPGM</sequence>
<dbReference type="Proteomes" id="UP000828922">
    <property type="component" value="Linkage Group LG07"/>
</dbReference>
<gene>
    <name evidence="1" type="ORF">CY35_07G066800</name>
</gene>
<comment type="caution">
    <text evidence="1">The sequence shown here is derived from an EMBL/GenBank/DDBJ whole genome shotgun (WGS) entry which is preliminary data.</text>
</comment>
<reference evidence="2" key="1">
    <citation type="journal article" date="2022" name="New Phytol.">
        <title>Phylogenomic structure and speciation in an emerging model: the Sphagnum magellanicum complex (Bryophyta).</title>
        <authorList>
            <person name="Shaw A.J."/>
            <person name="Piatkowski B."/>
            <person name="Duffy A.M."/>
            <person name="Aguero B."/>
            <person name="Imwattana K."/>
            <person name="Nieto-Lugilde M."/>
            <person name="Healey A."/>
            <person name="Weston D.J."/>
            <person name="Patel M.N."/>
            <person name="Schmutz J."/>
            <person name="Grimwood J."/>
            <person name="Yavitt J.B."/>
            <person name="Hassel K."/>
            <person name="Stenoien H.K."/>
            <person name="Flatberg K.I."/>
            <person name="Bickford C.P."/>
            <person name="Hicks K.A."/>
        </authorList>
    </citation>
    <scope>NUCLEOTIDE SEQUENCE [LARGE SCALE GENOMIC DNA]</scope>
</reference>
<name>A0ACB8HLI9_9BRYO</name>